<dbReference type="Pfam" id="PF00211">
    <property type="entry name" value="Guanylate_cyc"/>
    <property type="match status" value="1"/>
</dbReference>
<feature type="repeat" description="TPR" evidence="3">
    <location>
        <begin position="928"/>
        <end position="961"/>
    </location>
</feature>
<evidence type="ECO:0000256" key="1">
    <source>
        <dbReference type="ARBA" id="ARBA00022741"/>
    </source>
</evidence>
<reference evidence="5 6" key="1">
    <citation type="submission" date="2020-08" db="EMBL/GenBank/DDBJ databases">
        <title>Genomic Encyclopedia of Type Strains, Phase IV (KMG-IV): sequencing the most valuable type-strain genomes for metagenomic binning, comparative biology and taxonomic classification.</title>
        <authorList>
            <person name="Goeker M."/>
        </authorList>
    </citation>
    <scope>NUCLEOTIDE SEQUENCE [LARGE SCALE GENOMIC DNA]</scope>
    <source>
        <strain evidence="5 6">DSM 102189</strain>
    </source>
</reference>
<sequence length="1064" mass="112176">MTAAPRSTHACCTGCDAPVDIGDSFCRACGTRLSRPRASPATATVGDRRQLTVMFCDLVGSTEMASRLDPEDVQAVLRAYQQLAAEIIRNVDGHVAQYLGDGMLIYLGYPAAHEDDPARAVSAAMEIAGEVPRLGERLRASVPHLRAGDLAVRIGIHTGPVVVGSVGSGLRRETLATGSTVNVAARLAAAADAGTVMVSDATAGRTRGAFELEALGPKALKGLSTPVMAFRPTAPRGIRSRIAAWSDGSGRTIVGRDAILADLARDWSAICAGQRRVTILRGEPGIGKTRLLQALRQHLGAAPHGWISCHGAALQQASALYPIVEAMRASLGLDGDEPAGVARDRLTAALAELGLETPGFVDRLARLLGFDGLALGPDDRAPALDSLARWCVHLARGKPLVIAVEDLHWYDPSSLELLQLIIDAAADVPLYVIGTMRPETTLPWPPARYRIIDVPGLGAADIAAIVREIVGGTDPGAVAALVDRCDGVPLYAEELAQAFVEHVKQDAPGAGIPATLQDSIMARLDRLGPAKRLAQVGALLGRSFGHEMIAAVTGLDEAFLGPALAEIVSRGILHRDGIPPRATYTFRHALLQDAAADSMLRQQYRQNHQHIAATLAGQFPAIATDNPMRLAHHFAEAGAGPEALDWYRRAGSRAQARAEYREAETAFRRAIAIAEAAEHGDAVHGLYGELGRILQLTQGYAAAETVEATVRARQPDEAGNVAFLAEERRLWQATLTRGDHDAAGTRADEVMAMWEADRSDGDLLMFALGARIQVDFFTGALAAMEASYARLAGLVDGIGRRQPPGNTVSSIGVAAMAAWWRGDTPTARARLDAAFDFATASCNPYDLAMALHYQSQLLLCERDAAAAERVGMRLLALAEEQGFAYLAALVQGPIAWGRAYRGVGNGHAAQVRASLQGQIDAGARIAVPTQLNRLAEIELAEGDTEAALATVEQALAFNPQERLYRPASLLLRGRLRTGAAAASDFAEALALAGAMGARGIELPAACALAAWHLDRDDPAAALAILAPVAKRCPTGCNPLDHAEAARLLAAAAASDGVAPITGRP</sequence>
<dbReference type="GO" id="GO:0005737">
    <property type="term" value="C:cytoplasm"/>
    <property type="evidence" value="ECO:0007669"/>
    <property type="project" value="TreeGrafter"/>
</dbReference>
<organism evidence="5 6">
    <name type="scientific">Polymorphobacter multimanifer</name>
    <dbReference type="NCBI Taxonomy" id="1070431"/>
    <lineage>
        <taxon>Bacteria</taxon>
        <taxon>Pseudomonadati</taxon>
        <taxon>Pseudomonadota</taxon>
        <taxon>Alphaproteobacteria</taxon>
        <taxon>Sphingomonadales</taxon>
        <taxon>Sphingosinicellaceae</taxon>
        <taxon>Polymorphobacter</taxon>
    </lineage>
</organism>
<evidence type="ECO:0000313" key="6">
    <source>
        <dbReference type="Proteomes" id="UP000538147"/>
    </source>
</evidence>
<comment type="caution">
    <text evidence="5">The sequence shown here is derived from an EMBL/GenBank/DDBJ whole genome shotgun (WGS) entry which is preliminary data.</text>
</comment>
<gene>
    <name evidence="5" type="ORF">FHS79_002440</name>
</gene>
<dbReference type="InterPro" id="IPR019734">
    <property type="entry name" value="TPR_rpt"/>
</dbReference>
<dbReference type="GO" id="GO:0004016">
    <property type="term" value="F:adenylate cyclase activity"/>
    <property type="evidence" value="ECO:0007669"/>
    <property type="project" value="TreeGrafter"/>
</dbReference>
<dbReference type="CDD" id="cd07302">
    <property type="entry name" value="CHD"/>
    <property type="match status" value="1"/>
</dbReference>
<keyword evidence="3" id="KW-0802">TPR repeat</keyword>
<evidence type="ECO:0000313" key="5">
    <source>
        <dbReference type="EMBL" id="MBB6228255.1"/>
    </source>
</evidence>
<dbReference type="GO" id="GO:0005524">
    <property type="term" value="F:ATP binding"/>
    <property type="evidence" value="ECO:0007669"/>
    <property type="project" value="UniProtKB-KW"/>
</dbReference>
<dbReference type="GO" id="GO:0035556">
    <property type="term" value="P:intracellular signal transduction"/>
    <property type="evidence" value="ECO:0007669"/>
    <property type="project" value="InterPro"/>
</dbReference>
<dbReference type="PANTHER" id="PTHR16305">
    <property type="entry name" value="TESTICULAR SOLUBLE ADENYLYL CYCLASE"/>
    <property type="match status" value="1"/>
</dbReference>
<keyword evidence="2" id="KW-0067">ATP-binding</keyword>
<dbReference type="PROSITE" id="PS50005">
    <property type="entry name" value="TPR"/>
    <property type="match status" value="1"/>
</dbReference>
<dbReference type="SUPFAM" id="SSF55073">
    <property type="entry name" value="Nucleotide cyclase"/>
    <property type="match status" value="1"/>
</dbReference>
<dbReference type="Gene3D" id="3.30.70.1230">
    <property type="entry name" value="Nucleotide cyclase"/>
    <property type="match status" value="1"/>
</dbReference>
<name>A0A841LEL4_9SPHN</name>
<accession>A0A841LEL4</accession>
<evidence type="ECO:0000259" key="4">
    <source>
        <dbReference type="PROSITE" id="PS50125"/>
    </source>
</evidence>
<proteinExistence type="predicted"/>
<dbReference type="InterPro" id="IPR001054">
    <property type="entry name" value="A/G_cyclase"/>
</dbReference>
<dbReference type="Pfam" id="PF13191">
    <property type="entry name" value="AAA_16"/>
    <property type="match status" value="1"/>
</dbReference>
<feature type="domain" description="Guanylate cyclase" evidence="4">
    <location>
        <begin position="52"/>
        <end position="188"/>
    </location>
</feature>
<dbReference type="AlphaFoldDB" id="A0A841LEL4"/>
<evidence type="ECO:0000256" key="3">
    <source>
        <dbReference type="PROSITE-ProRule" id="PRU00339"/>
    </source>
</evidence>
<dbReference type="EMBL" id="JACIIV010000017">
    <property type="protein sequence ID" value="MBB6228255.1"/>
    <property type="molecule type" value="Genomic_DNA"/>
</dbReference>
<keyword evidence="6" id="KW-1185">Reference proteome</keyword>
<dbReference type="GO" id="GO:0009190">
    <property type="term" value="P:cyclic nucleotide biosynthetic process"/>
    <property type="evidence" value="ECO:0007669"/>
    <property type="project" value="InterPro"/>
</dbReference>
<dbReference type="Proteomes" id="UP000538147">
    <property type="component" value="Unassembled WGS sequence"/>
</dbReference>
<dbReference type="PROSITE" id="PS50125">
    <property type="entry name" value="GUANYLATE_CYCLASE_2"/>
    <property type="match status" value="1"/>
</dbReference>
<dbReference type="InterPro" id="IPR029787">
    <property type="entry name" value="Nucleotide_cyclase"/>
</dbReference>
<protein>
    <submittedName>
        <fullName evidence="5">Class 3 adenylate cyclase/tetratricopeptide (TPR) repeat protein</fullName>
    </submittedName>
</protein>
<dbReference type="PANTHER" id="PTHR16305:SF28">
    <property type="entry name" value="GUANYLATE CYCLASE DOMAIN-CONTAINING PROTEIN"/>
    <property type="match status" value="1"/>
</dbReference>
<dbReference type="InterPro" id="IPR041664">
    <property type="entry name" value="AAA_16"/>
</dbReference>
<dbReference type="SUPFAM" id="SSF52540">
    <property type="entry name" value="P-loop containing nucleoside triphosphate hydrolases"/>
    <property type="match status" value="1"/>
</dbReference>
<dbReference type="SMART" id="SM00044">
    <property type="entry name" value="CYCc"/>
    <property type="match status" value="1"/>
</dbReference>
<keyword evidence="1" id="KW-0547">Nucleotide-binding</keyword>
<dbReference type="InterPro" id="IPR027417">
    <property type="entry name" value="P-loop_NTPase"/>
</dbReference>
<evidence type="ECO:0000256" key="2">
    <source>
        <dbReference type="ARBA" id="ARBA00022840"/>
    </source>
</evidence>